<gene>
    <name evidence="1" type="ORF">LP52_03405</name>
</gene>
<dbReference type="Proteomes" id="UP000031675">
    <property type="component" value="Unassembled WGS sequence"/>
</dbReference>
<sequence>MTDLIERVLRRVGAARMCVLVPPSTSAVRRVTARVRAYVPPPALSAVAGGTPAARSWAASRVRPYAASALAHIRIGVPDWHEEFDFVTASVFAGVGR</sequence>
<protein>
    <submittedName>
        <fullName evidence="1">Uncharacterized protein</fullName>
    </submittedName>
</protein>
<organism evidence="1 2">
    <name type="scientific">Streptomonospora alba</name>
    <dbReference type="NCBI Taxonomy" id="183763"/>
    <lineage>
        <taxon>Bacteria</taxon>
        <taxon>Bacillati</taxon>
        <taxon>Actinomycetota</taxon>
        <taxon>Actinomycetes</taxon>
        <taxon>Streptosporangiales</taxon>
        <taxon>Nocardiopsidaceae</taxon>
        <taxon>Streptomonospora</taxon>
    </lineage>
</organism>
<accession>A0A0C2JT58</accession>
<dbReference type="RefSeq" id="WP_040270667.1">
    <property type="nucleotide sequence ID" value="NZ_JROO01000006.1"/>
</dbReference>
<evidence type="ECO:0000313" key="1">
    <source>
        <dbReference type="EMBL" id="KII00008.1"/>
    </source>
</evidence>
<comment type="caution">
    <text evidence="1">The sequence shown here is derived from an EMBL/GenBank/DDBJ whole genome shotgun (WGS) entry which is preliminary data.</text>
</comment>
<reference evidence="2" key="1">
    <citation type="journal article" date="2015" name="Chem. Biol.">
        <title>Structure, bioactivity, and resistance mechanism of streptomonomicin, an unusual lasso Peptide from an understudied halophilic actinomycete.</title>
        <authorList>
            <person name="Metelev M."/>
            <person name="Tietz J.I."/>
            <person name="Melby J.O."/>
            <person name="Blair P.M."/>
            <person name="Zhu L."/>
            <person name="Livnat I."/>
            <person name="Severinov K."/>
            <person name="Mitchell D.A."/>
        </authorList>
    </citation>
    <scope>NUCLEOTIDE SEQUENCE [LARGE SCALE GENOMIC DNA]</scope>
    <source>
        <strain evidence="2">YIM 90003</strain>
    </source>
</reference>
<keyword evidence="2" id="KW-1185">Reference proteome</keyword>
<dbReference type="STRING" id="183763.LP52_03405"/>
<evidence type="ECO:0000313" key="2">
    <source>
        <dbReference type="Proteomes" id="UP000031675"/>
    </source>
</evidence>
<dbReference type="AlphaFoldDB" id="A0A0C2JT58"/>
<name>A0A0C2JT58_9ACTN</name>
<dbReference type="EMBL" id="JROO01000006">
    <property type="protein sequence ID" value="KII00008.1"/>
    <property type="molecule type" value="Genomic_DNA"/>
</dbReference>
<proteinExistence type="predicted"/>